<evidence type="ECO:0000313" key="3">
    <source>
        <dbReference type="EMBL" id="KAH3815001.1"/>
    </source>
</evidence>
<keyword evidence="4" id="KW-1185">Reference proteome</keyword>
<evidence type="ECO:0000313" key="4">
    <source>
        <dbReference type="Proteomes" id="UP000828390"/>
    </source>
</evidence>
<protein>
    <recommendedName>
        <fullName evidence="2">C-type lectin domain-containing protein</fullName>
    </recommendedName>
</protein>
<proteinExistence type="predicted"/>
<sequence>MKFLKSLVILVVQLCVLVSGQCPNGFELNDNSCYKVSALEASWIEAKSFCRLLGSELLVIETATEEAIVEGLLTKLHGSHIDEDYWASGADIARENDWRWMTSDGVSFRMNYTHWGAGQPDNGGGNSNCLVIHFHGVRTIWNDTLCSQLHSFICEARAQEQEVIVG</sequence>
<dbReference type="SUPFAM" id="SSF56436">
    <property type="entry name" value="C-type lectin-like"/>
    <property type="match status" value="1"/>
</dbReference>
<dbReference type="Gene3D" id="3.10.100.10">
    <property type="entry name" value="Mannose-Binding Protein A, subunit A"/>
    <property type="match status" value="1"/>
</dbReference>
<evidence type="ECO:0000259" key="2">
    <source>
        <dbReference type="PROSITE" id="PS50041"/>
    </source>
</evidence>
<dbReference type="PANTHER" id="PTHR22803">
    <property type="entry name" value="MANNOSE, PHOSPHOLIPASE, LECTIN RECEPTOR RELATED"/>
    <property type="match status" value="1"/>
</dbReference>
<comment type="caution">
    <text evidence="3">The sequence shown here is derived from an EMBL/GenBank/DDBJ whole genome shotgun (WGS) entry which is preliminary data.</text>
</comment>
<dbReference type="OrthoDB" id="6128183at2759"/>
<dbReference type="CDD" id="cd00037">
    <property type="entry name" value="CLECT"/>
    <property type="match status" value="1"/>
</dbReference>
<dbReference type="InterPro" id="IPR050111">
    <property type="entry name" value="C-type_lectin/snaclec_domain"/>
</dbReference>
<dbReference type="SMART" id="SM00034">
    <property type="entry name" value="CLECT"/>
    <property type="match status" value="1"/>
</dbReference>
<dbReference type="InterPro" id="IPR016187">
    <property type="entry name" value="CTDL_fold"/>
</dbReference>
<organism evidence="3 4">
    <name type="scientific">Dreissena polymorpha</name>
    <name type="common">Zebra mussel</name>
    <name type="synonym">Mytilus polymorpha</name>
    <dbReference type="NCBI Taxonomy" id="45954"/>
    <lineage>
        <taxon>Eukaryota</taxon>
        <taxon>Metazoa</taxon>
        <taxon>Spiralia</taxon>
        <taxon>Lophotrochozoa</taxon>
        <taxon>Mollusca</taxon>
        <taxon>Bivalvia</taxon>
        <taxon>Autobranchia</taxon>
        <taxon>Heteroconchia</taxon>
        <taxon>Euheterodonta</taxon>
        <taxon>Imparidentia</taxon>
        <taxon>Neoheterodontei</taxon>
        <taxon>Myida</taxon>
        <taxon>Dreissenoidea</taxon>
        <taxon>Dreissenidae</taxon>
        <taxon>Dreissena</taxon>
    </lineage>
</organism>
<dbReference type="AlphaFoldDB" id="A0A9D4JJR6"/>
<reference evidence="3" key="2">
    <citation type="submission" date="2020-11" db="EMBL/GenBank/DDBJ databases">
        <authorList>
            <person name="McCartney M.A."/>
            <person name="Auch B."/>
            <person name="Kono T."/>
            <person name="Mallez S."/>
            <person name="Becker A."/>
            <person name="Gohl D.M."/>
            <person name="Silverstein K.A.T."/>
            <person name="Koren S."/>
            <person name="Bechman K.B."/>
            <person name="Herman A."/>
            <person name="Abrahante J.E."/>
            <person name="Garbe J."/>
        </authorList>
    </citation>
    <scope>NUCLEOTIDE SEQUENCE</scope>
    <source>
        <strain evidence="3">Duluth1</strain>
        <tissue evidence="3">Whole animal</tissue>
    </source>
</reference>
<dbReference type="InterPro" id="IPR001304">
    <property type="entry name" value="C-type_lectin-like"/>
</dbReference>
<dbReference type="Pfam" id="PF00059">
    <property type="entry name" value="Lectin_C"/>
    <property type="match status" value="1"/>
</dbReference>
<feature type="domain" description="C-type lectin" evidence="2">
    <location>
        <begin position="29"/>
        <end position="155"/>
    </location>
</feature>
<keyword evidence="1" id="KW-0732">Signal</keyword>
<dbReference type="Proteomes" id="UP000828390">
    <property type="component" value="Unassembled WGS sequence"/>
</dbReference>
<dbReference type="EMBL" id="JAIWYP010000006">
    <property type="protein sequence ID" value="KAH3815001.1"/>
    <property type="molecule type" value="Genomic_DNA"/>
</dbReference>
<accession>A0A9D4JJR6</accession>
<feature type="chain" id="PRO_5038340187" description="C-type lectin domain-containing protein" evidence="1">
    <location>
        <begin position="21"/>
        <end position="166"/>
    </location>
</feature>
<dbReference type="PROSITE" id="PS50041">
    <property type="entry name" value="C_TYPE_LECTIN_2"/>
    <property type="match status" value="1"/>
</dbReference>
<reference evidence="3" key="1">
    <citation type="journal article" date="2019" name="bioRxiv">
        <title>The Genome of the Zebra Mussel, Dreissena polymorpha: A Resource for Invasive Species Research.</title>
        <authorList>
            <person name="McCartney M.A."/>
            <person name="Auch B."/>
            <person name="Kono T."/>
            <person name="Mallez S."/>
            <person name="Zhang Y."/>
            <person name="Obille A."/>
            <person name="Becker A."/>
            <person name="Abrahante J.E."/>
            <person name="Garbe J."/>
            <person name="Badalamenti J.P."/>
            <person name="Herman A."/>
            <person name="Mangelson H."/>
            <person name="Liachko I."/>
            <person name="Sullivan S."/>
            <person name="Sone E.D."/>
            <person name="Koren S."/>
            <person name="Silverstein K.A.T."/>
            <person name="Beckman K.B."/>
            <person name="Gohl D.M."/>
        </authorList>
    </citation>
    <scope>NUCLEOTIDE SEQUENCE</scope>
    <source>
        <strain evidence="3">Duluth1</strain>
        <tissue evidence="3">Whole animal</tissue>
    </source>
</reference>
<feature type="signal peptide" evidence="1">
    <location>
        <begin position="1"/>
        <end position="20"/>
    </location>
</feature>
<evidence type="ECO:0000256" key="1">
    <source>
        <dbReference type="SAM" id="SignalP"/>
    </source>
</evidence>
<name>A0A9D4JJR6_DREPO</name>
<dbReference type="InterPro" id="IPR016186">
    <property type="entry name" value="C-type_lectin-like/link_sf"/>
</dbReference>
<gene>
    <name evidence="3" type="ORF">DPMN_143520</name>
</gene>